<dbReference type="AlphaFoldDB" id="A0AAV4NUV8"/>
<name>A0AAV4NUV8_CAEEX</name>
<evidence type="ECO:0000313" key="2">
    <source>
        <dbReference type="Proteomes" id="UP001054945"/>
    </source>
</evidence>
<sequence>MGIFAKPIIPTILGIFQAVKAGLFTHSANWSAFNSEWITETKGKRMHIIGMEESLIKIVSNEWEAKRGYFPSPPPSFKCPRGFVKAFEWSIQESLGHAQKLSG</sequence>
<reference evidence="1 2" key="1">
    <citation type="submission" date="2021-06" db="EMBL/GenBank/DDBJ databases">
        <title>Caerostris extrusa draft genome.</title>
        <authorList>
            <person name="Kono N."/>
            <person name="Arakawa K."/>
        </authorList>
    </citation>
    <scope>NUCLEOTIDE SEQUENCE [LARGE SCALE GENOMIC DNA]</scope>
</reference>
<proteinExistence type="predicted"/>
<dbReference type="Proteomes" id="UP001054945">
    <property type="component" value="Unassembled WGS sequence"/>
</dbReference>
<gene>
    <name evidence="1" type="ORF">CEXT_414391</name>
</gene>
<keyword evidence="2" id="KW-1185">Reference proteome</keyword>
<organism evidence="1 2">
    <name type="scientific">Caerostris extrusa</name>
    <name type="common">Bark spider</name>
    <name type="synonym">Caerostris bankana</name>
    <dbReference type="NCBI Taxonomy" id="172846"/>
    <lineage>
        <taxon>Eukaryota</taxon>
        <taxon>Metazoa</taxon>
        <taxon>Ecdysozoa</taxon>
        <taxon>Arthropoda</taxon>
        <taxon>Chelicerata</taxon>
        <taxon>Arachnida</taxon>
        <taxon>Araneae</taxon>
        <taxon>Araneomorphae</taxon>
        <taxon>Entelegynae</taxon>
        <taxon>Araneoidea</taxon>
        <taxon>Araneidae</taxon>
        <taxon>Caerostris</taxon>
    </lineage>
</organism>
<accession>A0AAV4NUV8</accession>
<evidence type="ECO:0000313" key="1">
    <source>
        <dbReference type="EMBL" id="GIX87386.1"/>
    </source>
</evidence>
<dbReference type="EMBL" id="BPLR01003678">
    <property type="protein sequence ID" value="GIX87386.1"/>
    <property type="molecule type" value="Genomic_DNA"/>
</dbReference>
<comment type="caution">
    <text evidence="1">The sequence shown here is derived from an EMBL/GenBank/DDBJ whole genome shotgun (WGS) entry which is preliminary data.</text>
</comment>
<protein>
    <submittedName>
        <fullName evidence="1">Uncharacterized protein</fullName>
    </submittedName>
</protein>